<feature type="chain" id="PRO_5015341493" evidence="1">
    <location>
        <begin position="20"/>
        <end position="175"/>
    </location>
</feature>
<name>A0A2R3QQ66_ECTME</name>
<dbReference type="GO" id="GO:0020037">
    <property type="term" value="F:heme binding"/>
    <property type="evidence" value="ECO:0007669"/>
    <property type="project" value="InterPro"/>
</dbReference>
<keyword evidence="1" id="KW-0732">Signal</keyword>
<gene>
    <name evidence="2" type="ORF">C7A17_14595</name>
</gene>
<dbReference type="AlphaFoldDB" id="A0A2R3QQ66"/>
<dbReference type="RefSeq" id="WP_106738690.1">
    <property type="nucleotide sequence ID" value="NZ_CP027657.1"/>
</dbReference>
<dbReference type="OrthoDB" id="9811281at2"/>
<dbReference type="InterPro" id="IPR036909">
    <property type="entry name" value="Cyt_c-like_dom_sf"/>
</dbReference>
<evidence type="ECO:0000256" key="1">
    <source>
        <dbReference type="SAM" id="SignalP"/>
    </source>
</evidence>
<accession>A0A2R3QQ66</accession>
<organism evidence="2 3">
    <name type="scientific">Ectopseudomonas mendocina</name>
    <name type="common">Pseudomonas mendocina</name>
    <dbReference type="NCBI Taxonomy" id="300"/>
    <lineage>
        <taxon>Bacteria</taxon>
        <taxon>Pseudomonadati</taxon>
        <taxon>Pseudomonadota</taxon>
        <taxon>Gammaproteobacteria</taxon>
        <taxon>Pseudomonadales</taxon>
        <taxon>Pseudomonadaceae</taxon>
        <taxon>Ectopseudomonas</taxon>
    </lineage>
</organism>
<reference evidence="2 3" key="1">
    <citation type="submission" date="2018-03" db="EMBL/GenBank/DDBJ databases">
        <title>Complete genome sequence and methylome analysis of Pseudomonas mendocina NEB 698.</title>
        <authorList>
            <person name="Morgan R.D."/>
        </authorList>
    </citation>
    <scope>NUCLEOTIDE SEQUENCE [LARGE SCALE GENOMIC DNA]</scope>
    <source>
        <strain evidence="2 3">NEB698</strain>
    </source>
</reference>
<feature type="signal peptide" evidence="1">
    <location>
        <begin position="1"/>
        <end position="19"/>
    </location>
</feature>
<evidence type="ECO:0000313" key="2">
    <source>
        <dbReference type="EMBL" id="AVO53939.1"/>
    </source>
</evidence>
<protein>
    <submittedName>
        <fullName evidence="2">Cytochrome C</fullName>
    </submittedName>
</protein>
<dbReference type="EMBL" id="CP027657">
    <property type="protein sequence ID" value="AVO53939.1"/>
    <property type="molecule type" value="Genomic_DNA"/>
</dbReference>
<dbReference type="STRING" id="1001585.MDS_4217"/>
<evidence type="ECO:0000313" key="3">
    <source>
        <dbReference type="Proteomes" id="UP000238327"/>
    </source>
</evidence>
<proteinExistence type="predicted"/>
<dbReference type="GO" id="GO:0009055">
    <property type="term" value="F:electron transfer activity"/>
    <property type="evidence" value="ECO:0007669"/>
    <property type="project" value="InterPro"/>
</dbReference>
<dbReference type="SUPFAM" id="SSF46626">
    <property type="entry name" value="Cytochrome c"/>
    <property type="match status" value="1"/>
</dbReference>
<dbReference type="Proteomes" id="UP000238327">
    <property type="component" value="Chromosome"/>
</dbReference>
<dbReference type="Gene3D" id="1.10.760.10">
    <property type="entry name" value="Cytochrome c-like domain"/>
    <property type="match status" value="1"/>
</dbReference>
<sequence>MRALLIGLACVMVAPLAMARAIPNPDQRPAPGNEQQQTPIAQARYSTPVNYQLQCAGCHLDDGEGSRANDTPRMKDFVGHFLKVEGGREFLVRVPGMSQSALSDAQLADLLNWLLREDGMAGKSMPAHYQPYSADEVARLRKVSMLNLPDTRAHLIEQMRALGIPIKDGMGDDTR</sequence>